<dbReference type="Pfam" id="PF13857">
    <property type="entry name" value="Ank_5"/>
    <property type="match status" value="1"/>
</dbReference>
<dbReference type="Gene3D" id="1.25.40.20">
    <property type="entry name" value="Ankyrin repeat-containing domain"/>
    <property type="match status" value="1"/>
</dbReference>
<dbReference type="Proteomes" id="UP000682733">
    <property type="component" value="Unassembled WGS sequence"/>
</dbReference>
<protein>
    <submittedName>
        <fullName evidence="2">Uncharacterized protein</fullName>
    </submittedName>
</protein>
<feature type="repeat" description="ANK" evidence="1">
    <location>
        <begin position="1"/>
        <end position="32"/>
    </location>
</feature>
<dbReference type="AlphaFoldDB" id="A0A8S2GFY4"/>
<organism evidence="2 4">
    <name type="scientific">Didymodactylos carnosus</name>
    <dbReference type="NCBI Taxonomy" id="1234261"/>
    <lineage>
        <taxon>Eukaryota</taxon>
        <taxon>Metazoa</taxon>
        <taxon>Spiralia</taxon>
        <taxon>Gnathifera</taxon>
        <taxon>Rotifera</taxon>
        <taxon>Eurotatoria</taxon>
        <taxon>Bdelloidea</taxon>
        <taxon>Philodinida</taxon>
        <taxon>Philodinidae</taxon>
        <taxon>Didymodactylos</taxon>
    </lineage>
</organism>
<reference evidence="2" key="1">
    <citation type="submission" date="2021-02" db="EMBL/GenBank/DDBJ databases">
        <authorList>
            <person name="Nowell W R."/>
        </authorList>
    </citation>
    <scope>NUCLEOTIDE SEQUENCE</scope>
</reference>
<evidence type="ECO:0000313" key="2">
    <source>
        <dbReference type="EMBL" id="CAF1680333.1"/>
    </source>
</evidence>
<gene>
    <name evidence="2" type="ORF">OVA965_LOCUS46053</name>
    <name evidence="3" type="ORF">TMI583_LOCUS50190</name>
</gene>
<evidence type="ECO:0000256" key="1">
    <source>
        <dbReference type="PROSITE-ProRule" id="PRU00023"/>
    </source>
</evidence>
<feature type="non-terminal residue" evidence="2">
    <location>
        <position position="137"/>
    </location>
</feature>
<evidence type="ECO:0000313" key="3">
    <source>
        <dbReference type="EMBL" id="CAF4571785.1"/>
    </source>
</evidence>
<evidence type="ECO:0000313" key="4">
    <source>
        <dbReference type="Proteomes" id="UP000677228"/>
    </source>
</evidence>
<dbReference type="Proteomes" id="UP000677228">
    <property type="component" value="Unassembled WGS sequence"/>
</dbReference>
<dbReference type="PROSITE" id="PS50297">
    <property type="entry name" value="ANK_REP_REGION"/>
    <property type="match status" value="1"/>
</dbReference>
<dbReference type="InterPro" id="IPR002110">
    <property type="entry name" value="Ankyrin_rpt"/>
</dbReference>
<dbReference type="SUPFAM" id="SSF48403">
    <property type="entry name" value="Ankyrin repeat"/>
    <property type="match status" value="1"/>
</dbReference>
<accession>A0A8S2GFY4</accession>
<dbReference type="EMBL" id="CAJNOK010079308">
    <property type="protein sequence ID" value="CAF1680333.1"/>
    <property type="molecule type" value="Genomic_DNA"/>
</dbReference>
<keyword evidence="1" id="KW-0040">ANK repeat</keyword>
<dbReference type="PROSITE" id="PS50088">
    <property type="entry name" value="ANK_REPEAT"/>
    <property type="match status" value="1"/>
</dbReference>
<comment type="caution">
    <text evidence="2">The sequence shown here is derived from an EMBL/GenBank/DDBJ whole genome shotgun (WGS) entry which is preliminary data.</text>
</comment>
<dbReference type="InterPro" id="IPR036770">
    <property type="entry name" value="Ankyrin_rpt-contain_sf"/>
</dbReference>
<feature type="non-terminal residue" evidence="2">
    <location>
        <position position="1"/>
    </location>
</feature>
<sequence>GSTALHVAAYYGHSTIVKLLLDADACRSIRNRHGRTAFEESSIPEIKSLFNREADTSRFIGSSDEVDWLDKDPSASKNVRRYKQLEKQWVETVYMQEKNQLSLRDPMRYLDARFKDTPGIKQIKYYIEVAEREKKVE</sequence>
<proteinExistence type="predicted"/>
<name>A0A8S2GFY4_9BILA</name>
<dbReference type="EMBL" id="CAJOBA010117595">
    <property type="protein sequence ID" value="CAF4571785.1"/>
    <property type="molecule type" value="Genomic_DNA"/>
</dbReference>